<dbReference type="Proteomes" id="UP000232003">
    <property type="component" value="Chromosome"/>
</dbReference>
<proteinExistence type="predicted"/>
<sequence length="48" mass="5741">MQLFLHWQLFFRQNLRSIASCVSPEYFCDRQVDLHCRGTALLIRVNLT</sequence>
<accession>A0A2K8SX32</accession>
<evidence type="ECO:0000313" key="1">
    <source>
        <dbReference type="EMBL" id="AUB39930.1"/>
    </source>
</evidence>
<reference evidence="1 2" key="1">
    <citation type="submission" date="2017-11" db="EMBL/GenBank/DDBJ databases">
        <title>Complete genome of a free-living desiccation-tolerant cyanobacterium and its photosynthetic adaptation to extreme terrestrial habitat.</title>
        <authorList>
            <person name="Shang J."/>
        </authorList>
    </citation>
    <scope>NUCLEOTIDE SEQUENCE [LARGE SCALE GENOMIC DNA]</scope>
    <source>
        <strain evidence="1 2">CCNUN1</strain>
    </source>
</reference>
<organism evidence="1 2">
    <name type="scientific">Nostoc flagelliforme CCNUN1</name>
    <dbReference type="NCBI Taxonomy" id="2038116"/>
    <lineage>
        <taxon>Bacteria</taxon>
        <taxon>Bacillati</taxon>
        <taxon>Cyanobacteriota</taxon>
        <taxon>Cyanophyceae</taxon>
        <taxon>Nostocales</taxon>
        <taxon>Nostocaceae</taxon>
        <taxon>Nostoc</taxon>
    </lineage>
</organism>
<dbReference type="EMBL" id="CP024785">
    <property type="protein sequence ID" value="AUB39930.1"/>
    <property type="molecule type" value="Genomic_DNA"/>
</dbReference>
<keyword evidence="2" id="KW-1185">Reference proteome</keyword>
<dbReference type="KEGG" id="nfl:COO91_05927"/>
<name>A0A2K8SX32_9NOSO</name>
<evidence type="ECO:0000313" key="2">
    <source>
        <dbReference type="Proteomes" id="UP000232003"/>
    </source>
</evidence>
<dbReference type="AlphaFoldDB" id="A0A2K8SX32"/>
<gene>
    <name evidence="1" type="ORF">COO91_05927</name>
</gene>
<protein>
    <submittedName>
        <fullName evidence="1">Uncharacterized protein</fullName>
    </submittedName>
</protein>